<accession>A0A9N8VH70</accession>
<organism evidence="1 2">
    <name type="scientific">Dentiscutata erythropus</name>
    <dbReference type="NCBI Taxonomy" id="1348616"/>
    <lineage>
        <taxon>Eukaryota</taxon>
        <taxon>Fungi</taxon>
        <taxon>Fungi incertae sedis</taxon>
        <taxon>Mucoromycota</taxon>
        <taxon>Glomeromycotina</taxon>
        <taxon>Glomeromycetes</taxon>
        <taxon>Diversisporales</taxon>
        <taxon>Gigasporaceae</taxon>
        <taxon>Dentiscutata</taxon>
    </lineage>
</organism>
<gene>
    <name evidence="1" type="ORF">DERYTH_LOCUS488</name>
</gene>
<evidence type="ECO:0000313" key="1">
    <source>
        <dbReference type="EMBL" id="CAG8450534.1"/>
    </source>
</evidence>
<comment type="caution">
    <text evidence="1">The sequence shown here is derived from an EMBL/GenBank/DDBJ whole genome shotgun (WGS) entry which is preliminary data.</text>
</comment>
<keyword evidence="2" id="KW-1185">Reference proteome</keyword>
<dbReference type="Proteomes" id="UP000789405">
    <property type="component" value="Unassembled WGS sequence"/>
</dbReference>
<evidence type="ECO:0000313" key="2">
    <source>
        <dbReference type="Proteomes" id="UP000789405"/>
    </source>
</evidence>
<dbReference type="AlphaFoldDB" id="A0A9N8VH70"/>
<proteinExistence type="predicted"/>
<sequence>MVAVNELGARSISIQTTGNKNSNFTIANFSGWMNEEEMLY</sequence>
<dbReference type="EMBL" id="CAJVPY010000111">
    <property type="protein sequence ID" value="CAG8450534.1"/>
    <property type="molecule type" value="Genomic_DNA"/>
</dbReference>
<name>A0A9N8VH70_9GLOM</name>
<reference evidence="1" key="1">
    <citation type="submission" date="2021-06" db="EMBL/GenBank/DDBJ databases">
        <authorList>
            <person name="Kallberg Y."/>
            <person name="Tangrot J."/>
            <person name="Rosling A."/>
        </authorList>
    </citation>
    <scope>NUCLEOTIDE SEQUENCE</scope>
    <source>
        <strain evidence="1">MA453B</strain>
    </source>
</reference>
<protein>
    <submittedName>
        <fullName evidence="1">6880_t:CDS:1</fullName>
    </submittedName>
</protein>